<keyword evidence="2" id="KW-0539">Nucleus</keyword>
<feature type="domain" description="MI" evidence="4">
    <location>
        <begin position="244"/>
        <end position="306"/>
    </location>
</feature>
<feature type="compositionally biased region" description="Basic residues" evidence="3">
    <location>
        <begin position="1"/>
        <end position="12"/>
    </location>
</feature>
<dbReference type="PANTHER" id="PTHR18034:SF4">
    <property type="entry name" value="NUCLEOLAR MIF4G DOMAIN-CONTAINING PROTEIN 1"/>
    <property type="match status" value="1"/>
</dbReference>
<dbReference type="Pfam" id="PF02847">
    <property type="entry name" value="MA3"/>
    <property type="match status" value="1"/>
</dbReference>
<feature type="compositionally biased region" description="Basic and acidic residues" evidence="3">
    <location>
        <begin position="13"/>
        <end position="22"/>
    </location>
</feature>
<evidence type="ECO:0000256" key="3">
    <source>
        <dbReference type="SAM" id="MobiDB-lite"/>
    </source>
</evidence>
<evidence type="ECO:0000256" key="2">
    <source>
        <dbReference type="ARBA" id="ARBA00023242"/>
    </source>
</evidence>
<feature type="region of interest" description="Disordered" evidence="3">
    <location>
        <begin position="1"/>
        <end position="46"/>
    </location>
</feature>
<evidence type="ECO:0000313" key="6">
    <source>
        <dbReference type="Proteomes" id="UP000472277"/>
    </source>
</evidence>
<dbReference type="GO" id="GO:0005730">
    <property type="term" value="C:nucleolus"/>
    <property type="evidence" value="ECO:0007669"/>
    <property type="project" value="TreeGrafter"/>
</dbReference>
<evidence type="ECO:0000313" key="5">
    <source>
        <dbReference type="Ensembl" id="ENSSTUP00000030388.1"/>
    </source>
</evidence>
<dbReference type="GO" id="GO:0042274">
    <property type="term" value="P:ribosomal small subunit biogenesis"/>
    <property type="evidence" value="ECO:0007669"/>
    <property type="project" value="TreeGrafter"/>
</dbReference>
<organism evidence="5 6">
    <name type="scientific">Salmo trutta</name>
    <name type="common">Brown trout</name>
    <dbReference type="NCBI Taxonomy" id="8032"/>
    <lineage>
        <taxon>Eukaryota</taxon>
        <taxon>Metazoa</taxon>
        <taxon>Chordata</taxon>
        <taxon>Craniata</taxon>
        <taxon>Vertebrata</taxon>
        <taxon>Euteleostomi</taxon>
        <taxon>Actinopterygii</taxon>
        <taxon>Neopterygii</taxon>
        <taxon>Teleostei</taxon>
        <taxon>Protacanthopterygii</taxon>
        <taxon>Salmoniformes</taxon>
        <taxon>Salmonidae</taxon>
        <taxon>Salmoninae</taxon>
        <taxon>Salmo</taxon>
    </lineage>
</organism>
<accession>A0A673Y7A4</accession>
<dbReference type="GO" id="GO:0003723">
    <property type="term" value="F:RNA binding"/>
    <property type="evidence" value="ECO:0007669"/>
    <property type="project" value="TreeGrafter"/>
</dbReference>
<dbReference type="InterPro" id="IPR003891">
    <property type="entry name" value="Initiation_fac_eIF4g_MI"/>
</dbReference>
<sequence length="430" mass="49613">RLRKQDRRNHLRKQSEEADSRNQGKKAAVSAGKYVPPHLRDTSDDKRKAELERLKRQVKGLVNQPSVSGGELQSTNHRKCDVNKKQMGHLLPCRRLFMDLVVGTNFLERVVRKFDGMYKTPVAMVAHLYNFQVVHALLTIDILKMMVGDDALALKELISGAQRKASGVGTKFQDENRVRSFTNNDMRKIPVHDPEPVERLQKLQRTLIHQSSGANDVKLRVYLENLLAAEQVGRWWIVGQTDIRRNIFCVIMTICDTTLFSVYRMGLKDQQEREIVHLLMDCCLQEKRFNAFYAVLGDKFYEHDRQFQLIKKIVDEPWFRIHFIRVRFFLLSRSHETSLARVLWLSCKTAPLRLDHVKSLVSMSVIVLCLVRILGIPKLGMLWEGLKLFISHFLLKNAQSQGTAEQTGLLSERAEVATKAMEAKETKLKL</sequence>
<proteinExistence type="predicted"/>
<reference evidence="5" key="2">
    <citation type="submission" date="2025-09" db="UniProtKB">
        <authorList>
            <consortium name="Ensembl"/>
        </authorList>
    </citation>
    <scope>IDENTIFICATION</scope>
</reference>
<reference evidence="5" key="1">
    <citation type="submission" date="2025-08" db="UniProtKB">
        <authorList>
            <consortium name="Ensembl"/>
        </authorList>
    </citation>
    <scope>IDENTIFICATION</scope>
</reference>
<dbReference type="AlphaFoldDB" id="A0A673Y7A4"/>
<name>A0A673Y7A4_SALTR</name>
<comment type="subcellular location">
    <subcellularLocation>
        <location evidence="1">Nucleus</location>
    </subcellularLocation>
</comment>
<evidence type="ECO:0000256" key="1">
    <source>
        <dbReference type="ARBA" id="ARBA00004123"/>
    </source>
</evidence>
<keyword evidence="6" id="KW-1185">Reference proteome</keyword>
<dbReference type="Gene3D" id="1.25.40.180">
    <property type="match status" value="1"/>
</dbReference>
<dbReference type="PANTHER" id="PTHR18034">
    <property type="entry name" value="CELL CYCLE CONTROL PROTEIN CWF22-RELATED"/>
    <property type="match status" value="1"/>
</dbReference>
<dbReference type="Proteomes" id="UP000472277">
    <property type="component" value="Chromosome 2"/>
</dbReference>
<gene>
    <name evidence="5" type="primary">NOM1</name>
</gene>
<dbReference type="Ensembl" id="ENSSTUT00000031791.1">
    <property type="protein sequence ID" value="ENSSTUP00000030388.1"/>
    <property type="gene ID" value="ENSSTUG00000013057.1"/>
</dbReference>
<dbReference type="GeneTree" id="ENSGT00940000153458"/>
<evidence type="ECO:0000259" key="4">
    <source>
        <dbReference type="Pfam" id="PF02847"/>
    </source>
</evidence>
<protein>
    <submittedName>
        <fullName evidence="5">Nucleolar protein with MIF4G domain 1</fullName>
    </submittedName>
</protein>
<dbReference type="InterPro" id="IPR050781">
    <property type="entry name" value="CWC22_splicing_factor"/>
</dbReference>